<feature type="compositionally biased region" description="Low complexity" evidence="1">
    <location>
        <begin position="283"/>
        <end position="330"/>
    </location>
</feature>
<feature type="region of interest" description="Disordered" evidence="1">
    <location>
        <begin position="212"/>
        <end position="334"/>
    </location>
</feature>
<accession>A0ABD2G9U9</accession>
<evidence type="ECO:0000313" key="2">
    <source>
        <dbReference type="EMBL" id="KAL3050744.1"/>
    </source>
</evidence>
<evidence type="ECO:0000313" key="3">
    <source>
        <dbReference type="Proteomes" id="UP001619887"/>
    </source>
</evidence>
<comment type="caution">
    <text evidence="2">The sequence shown here is derived from an EMBL/GenBank/DDBJ whole genome shotgun (WGS) entry which is preliminary data.</text>
</comment>
<feature type="compositionally biased region" description="Polar residues" evidence="1">
    <location>
        <begin position="212"/>
        <end position="228"/>
    </location>
</feature>
<proteinExistence type="predicted"/>
<dbReference type="EMBL" id="JBIYXZ010002081">
    <property type="protein sequence ID" value="KAL3050744.1"/>
    <property type="molecule type" value="Genomic_DNA"/>
</dbReference>
<keyword evidence="3" id="KW-1185">Reference proteome</keyword>
<reference evidence="2 3" key="1">
    <citation type="journal article" date="2022" name="G3 (Bethesda)">
        <title>Evaluating Illumina-, Nanopore-, and PacBio-based genome assembly strategies with the bald notothen, Trematomus borchgrevinki.</title>
        <authorList>
            <person name="Rayamajhi N."/>
            <person name="Cheng C.C."/>
            <person name="Catchen J.M."/>
        </authorList>
    </citation>
    <scope>NUCLEOTIDE SEQUENCE [LARGE SCALE GENOMIC DNA]</scope>
    <source>
        <strain evidence="2">AGRC-2024</strain>
    </source>
</reference>
<gene>
    <name evidence="2" type="ORF">OYC64_012714</name>
</gene>
<feature type="compositionally biased region" description="Low complexity" evidence="1">
    <location>
        <begin position="126"/>
        <end position="138"/>
    </location>
</feature>
<reference evidence="2 3" key="2">
    <citation type="journal article" date="2024" name="G3 (Bethesda)">
        <title>The genome of the cryopelagic Antarctic bald notothen, Trematomus borchgrevinki.</title>
        <authorList>
            <person name="Rayamajhi N."/>
            <person name="Rivera-Colon A.G."/>
            <person name="Minhas B.F."/>
            <person name="Cheng C.C."/>
            <person name="Catchen J.M."/>
        </authorList>
    </citation>
    <scope>NUCLEOTIDE SEQUENCE [LARGE SCALE GENOMIC DNA]</scope>
    <source>
        <strain evidence="2">AGRC-2024</strain>
    </source>
</reference>
<organism evidence="2 3">
    <name type="scientific">Pagothenia borchgrevinki</name>
    <name type="common">Bald rockcod</name>
    <name type="synonym">Trematomus borchgrevinki</name>
    <dbReference type="NCBI Taxonomy" id="8213"/>
    <lineage>
        <taxon>Eukaryota</taxon>
        <taxon>Metazoa</taxon>
        <taxon>Chordata</taxon>
        <taxon>Craniata</taxon>
        <taxon>Vertebrata</taxon>
        <taxon>Euteleostomi</taxon>
        <taxon>Actinopterygii</taxon>
        <taxon>Neopterygii</taxon>
        <taxon>Teleostei</taxon>
        <taxon>Neoteleostei</taxon>
        <taxon>Acanthomorphata</taxon>
        <taxon>Eupercaria</taxon>
        <taxon>Perciformes</taxon>
        <taxon>Notothenioidei</taxon>
        <taxon>Nototheniidae</taxon>
        <taxon>Pagothenia</taxon>
    </lineage>
</organism>
<protein>
    <submittedName>
        <fullName evidence="2">Uncharacterized protein</fullName>
    </submittedName>
</protein>
<sequence>METPVENGGVDLNENGRGYIGGQETGKGHILYVTGNGRHANGEKPDTQNREIMLDLEYLPPNRGVVSGVLNGFTESLEEPRTGEGEEGEEGQASCLGENRDETPGEDAHDIRNQPQYTGKHLVQDSGSSTGSSTGSSSPNMQNGGVDSGHPDAEISHFNLGFCNVDCEEEEEEEKVVAYGGFLHNTCDLQDENNTNICIELVAEQENSAGLGVSSQSECTGTLGSLSTGEDAPSGAELPPPSPFLPLEESAPSEAELPPPSPFLPLEESAPSEAELPPPSPFLPLEESAPSEAELPPSSPFLPLEESAPSGAELPPSSPFLPLEESAPSEQTSPLPPFYPWKRVHHLRQNFLHLPPFYPWKRVHHLRQNFLHLPPFYPWKRVHHLRAELPPSSPLFTPGRECTI</sequence>
<feature type="region of interest" description="Disordered" evidence="1">
    <location>
        <begin position="78"/>
        <end position="152"/>
    </location>
</feature>
<dbReference type="AlphaFoldDB" id="A0ABD2G9U9"/>
<dbReference type="Proteomes" id="UP001619887">
    <property type="component" value="Unassembled WGS sequence"/>
</dbReference>
<name>A0ABD2G9U9_PAGBO</name>
<feature type="region of interest" description="Disordered" evidence="1">
    <location>
        <begin position="1"/>
        <end position="25"/>
    </location>
</feature>
<feature type="compositionally biased region" description="Basic and acidic residues" evidence="1">
    <location>
        <begin position="98"/>
        <end position="112"/>
    </location>
</feature>
<evidence type="ECO:0000256" key="1">
    <source>
        <dbReference type="SAM" id="MobiDB-lite"/>
    </source>
</evidence>
<feature type="compositionally biased region" description="Low complexity" evidence="1">
    <location>
        <begin position="245"/>
        <end position="256"/>
    </location>
</feature>
<feature type="compositionally biased region" description="Low complexity" evidence="1">
    <location>
        <begin position="264"/>
        <end position="275"/>
    </location>
</feature>